<gene>
    <name evidence="2" type="ORF">EDD54_1371</name>
</gene>
<dbReference type="InterPro" id="IPR036873">
    <property type="entry name" value="Rhodanese-like_dom_sf"/>
</dbReference>
<dbReference type="Pfam" id="PF00581">
    <property type="entry name" value="Rhodanese"/>
    <property type="match status" value="1"/>
</dbReference>
<keyword evidence="3" id="KW-1185">Reference proteome</keyword>
<dbReference type="InterPro" id="IPR001763">
    <property type="entry name" value="Rhodanese-like_dom"/>
</dbReference>
<dbReference type="EMBL" id="SNXY01000006">
    <property type="protein sequence ID" value="TDP87476.1"/>
    <property type="molecule type" value="Genomic_DNA"/>
</dbReference>
<evidence type="ECO:0000259" key="1">
    <source>
        <dbReference type="PROSITE" id="PS50206"/>
    </source>
</evidence>
<evidence type="ECO:0000313" key="2">
    <source>
        <dbReference type="EMBL" id="TDP87476.1"/>
    </source>
</evidence>
<feature type="domain" description="Rhodanese" evidence="1">
    <location>
        <begin position="23"/>
        <end position="111"/>
    </location>
</feature>
<proteinExistence type="predicted"/>
<dbReference type="OrthoDB" id="9807812at2"/>
<comment type="caution">
    <text evidence="2">The sequence shown here is derived from an EMBL/GenBank/DDBJ whole genome shotgun (WGS) entry which is preliminary data.</text>
</comment>
<sequence>MFHFVPPSDLVALSADEVHVLAGVGRIALVDVREAAEWTAERIAGAIHAPLSGLAESAGSLPVDRPVVFYCLAGGRSARAVALCRWMGFPFDRVMAGGLSAWKTAGLPTRT</sequence>
<dbReference type="PANTHER" id="PTHR44086">
    <property type="entry name" value="THIOSULFATE SULFURTRANSFERASE RDL2, MITOCHONDRIAL-RELATED"/>
    <property type="match status" value="1"/>
</dbReference>
<protein>
    <submittedName>
        <fullName evidence="2">Rhodanese-related sulfurtransferase</fullName>
    </submittedName>
</protein>
<accession>A0A4R6RNS4</accession>
<dbReference type="GO" id="GO:0004792">
    <property type="term" value="F:thiosulfate-cyanide sulfurtransferase activity"/>
    <property type="evidence" value="ECO:0007669"/>
    <property type="project" value="TreeGrafter"/>
</dbReference>
<dbReference type="PROSITE" id="PS50206">
    <property type="entry name" value="RHODANESE_3"/>
    <property type="match status" value="1"/>
</dbReference>
<dbReference type="AlphaFoldDB" id="A0A4R6RNS4"/>
<dbReference type="SUPFAM" id="SSF52821">
    <property type="entry name" value="Rhodanese/Cell cycle control phosphatase"/>
    <property type="match status" value="1"/>
</dbReference>
<dbReference type="CDD" id="cd00158">
    <property type="entry name" value="RHOD"/>
    <property type="match status" value="1"/>
</dbReference>
<dbReference type="Proteomes" id="UP000294547">
    <property type="component" value="Unassembled WGS sequence"/>
</dbReference>
<dbReference type="SMART" id="SM00450">
    <property type="entry name" value="RHOD"/>
    <property type="match status" value="1"/>
</dbReference>
<dbReference type="Gene3D" id="3.40.250.10">
    <property type="entry name" value="Rhodanese-like domain"/>
    <property type="match status" value="1"/>
</dbReference>
<evidence type="ECO:0000313" key="3">
    <source>
        <dbReference type="Proteomes" id="UP000294547"/>
    </source>
</evidence>
<organism evidence="2 3">
    <name type="scientific">Oharaeibacter diazotrophicus</name>
    <dbReference type="NCBI Taxonomy" id="1920512"/>
    <lineage>
        <taxon>Bacteria</taxon>
        <taxon>Pseudomonadati</taxon>
        <taxon>Pseudomonadota</taxon>
        <taxon>Alphaproteobacteria</taxon>
        <taxon>Hyphomicrobiales</taxon>
        <taxon>Pleomorphomonadaceae</taxon>
        <taxon>Oharaeibacter</taxon>
    </lineage>
</organism>
<keyword evidence="2" id="KW-0808">Transferase</keyword>
<dbReference type="RefSeq" id="WP_126535404.1">
    <property type="nucleotide sequence ID" value="NZ_BSPM01000008.1"/>
</dbReference>
<name>A0A4R6RNS4_9HYPH</name>
<reference evidence="2 3" key="1">
    <citation type="submission" date="2019-03" db="EMBL/GenBank/DDBJ databases">
        <title>Genomic Encyclopedia of Type Strains, Phase IV (KMG-IV): sequencing the most valuable type-strain genomes for metagenomic binning, comparative biology and taxonomic classification.</title>
        <authorList>
            <person name="Goeker M."/>
        </authorList>
    </citation>
    <scope>NUCLEOTIDE SEQUENCE [LARGE SCALE GENOMIC DNA]</scope>
    <source>
        <strain evidence="2 3">DSM 102969</strain>
    </source>
</reference>
<dbReference type="PANTHER" id="PTHR44086:SF10">
    <property type="entry name" value="THIOSULFATE SULFURTRANSFERASE_RHODANESE-LIKE DOMAIN-CONTAINING PROTEIN 3"/>
    <property type="match status" value="1"/>
</dbReference>